<accession>A0AAV7SSL5</accession>
<dbReference type="EMBL" id="JANPWB010000008">
    <property type="protein sequence ID" value="KAJ1167084.1"/>
    <property type="molecule type" value="Genomic_DNA"/>
</dbReference>
<evidence type="ECO:0000313" key="2">
    <source>
        <dbReference type="Proteomes" id="UP001066276"/>
    </source>
</evidence>
<proteinExistence type="predicted"/>
<evidence type="ECO:0000313" key="1">
    <source>
        <dbReference type="EMBL" id="KAJ1167084.1"/>
    </source>
</evidence>
<dbReference type="AlphaFoldDB" id="A0AAV7SSL5"/>
<organism evidence="1 2">
    <name type="scientific">Pleurodeles waltl</name>
    <name type="common">Iberian ribbed newt</name>
    <dbReference type="NCBI Taxonomy" id="8319"/>
    <lineage>
        <taxon>Eukaryota</taxon>
        <taxon>Metazoa</taxon>
        <taxon>Chordata</taxon>
        <taxon>Craniata</taxon>
        <taxon>Vertebrata</taxon>
        <taxon>Euteleostomi</taxon>
        <taxon>Amphibia</taxon>
        <taxon>Batrachia</taxon>
        <taxon>Caudata</taxon>
        <taxon>Salamandroidea</taxon>
        <taxon>Salamandridae</taxon>
        <taxon>Pleurodelinae</taxon>
        <taxon>Pleurodeles</taxon>
    </lineage>
</organism>
<protein>
    <submittedName>
        <fullName evidence="1">Uncharacterized protein</fullName>
    </submittedName>
</protein>
<reference evidence="1" key="1">
    <citation type="journal article" date="2022" name="bioRxiv">
        <title>Sequencing and chromosome-scale assembly of the giantPleurodeles waltlgenome.</title>
        <authorList>
            <person name="Brown T."/>
            <person name="Elewa A."/>
            <person name="Iarovenko S."/>
            <person name="Subramanian E."/>
            <person name="Araus A.J."/>
            <person name="Petzold A."/>
            <person name="Susuki M."/>
            <person name="Suzuki K.-i.T."/>
            <person name="Hayashi T."/>
            <person name="Toyoda A."/>
            <person name="Oliveira C."/>
            <person name="Osipova E."/>
            <person name="Leigh N.D."/>
            <person name="Simon A."/>
            <person name="Yun M.H."/>
        </authorList>
    </citation>
    <scope>NUCLEOTIDE SEQUENCE</scope>
    <source>
        <strain evidence="1">20211129_DDA</strain>
        <tissue evidence="1">Liver</tissue>
    </source>
</reference>
<name>A0AAV7SSL5_PLEWA</name>
<sequence>MLQTREDYGTFKNRVTFLERSRHVFRFISAQSVTREVSESFILSFLAHAPRVKIIDTDVTRDDDGGHMNGQVRDPITAQGALTDRGGTGAEMDVSATCTDRQGEKTSTIRDTPAHHQRVTWCQNDRQCIMRYRRVGGPEPFRRPSPPVHIYRSKRPEDDPLPINLLRVPERKATHYIVQEGLWSRTSSKAITSKTPLQVYRSVRPGE</sequence>
<dbReference type="Proteomes" id="UP001066276">
    <property type="component" value="Chromosome 4_2"/>
</dbReference>
<keyword evidence="2" id="KW-1185">Reference proteome</keyword>
<gene>
    <name evidence="1" type="ORF">NDU88_007477</name>
</gene>
<comment type="caution">
    <text evidence="1">The sequence shown here is derived from an EMBL/GenBank/DDBJ whole genome shotgun (WGS) entry which is preliminary data.</text>
</comment>